<dbReference type="UniPathway" id="UPA00219"/>
<dbReference type="RefSeq" id="WP_153974056.1">
    <property type="nucleotide sequence ID" value="NZ_CP039268.1"/>
</dbReference>
<dbReference type="GO" id="GO:0009252">
    <property type="term" value="P:peptidoglycan biosynthetic process"/>
    <property type="evidence" value="ECO:0007669"/>
    <property type="project" value="UniProtKB-UniRule"/>
</dbReference>
<keyword evidence="15 20" id="KW-0560">Oxidoreductase</keyword>
<comment type="function">
    <text evidence="2 20">Cell wall formation.</text>
</comment>
<evidence type="ECO:0000256" key="12">
    <source>
        <dbReference type="ARBA" id="ARBA00022857"/>
    </source>
</evidence>
<keyword evidence="13 20" id="KW-0133">Cell shape</keyword>
<evidence type="ECO:0000259" key="21">
    <source>
        <dbReference type="PROSITE" id="PS51387"/>
    </source>
</evidence>
<dbReference type="SUPFAM" id="SSF56194">
    <property type="entry name" value="Uridine diphospho-N-Acetylenolpyruvylglucosamine reductase, MurB, C-terminal domain"/>
    <property type="match status" value="1"/>
</dbReference>
<dbReference type="GO" id="GO:0005829">
    <property type="term" value="C:cytosol"/>
    <property type="evidence" value="ECO:0007669"/>
    <property type="project" value="TreeGrafter"/>
</dbReference>
<dbReference type="InterPro" id="IPR016169">
    <property type="entry name" value="FAD-bd_PCMH_sub2"/>
</dbReference>
<dbReference type="NCBIfam" id="TIGR00179">
    <property type="entry name" value="murB"/>
    <property type="match status" value="1"/>
</dbReference>
<evidence type="ECO:0000256" key="13">
    <source>
        <dbReference type="ARBA" id="ARBA00022960"/>
    </source>
</evidence>
<evidence type="ECO:0000256" key="15">
    <source>
        <dbReference type="ARBA" id="ARBA00023002"/>
    </source>
</evidence>
<keyword evidence="12 20" id="KW-0521">NADP</keyword>
<evidence type="ECO:0000256" key="17">
    <source>
        <dbReference type="ARBA" id="ARBA00023316"/>
    </source>
</evidence>
<organism evidence="22 23">
    <name type="scientific">Thermochromatium tepidum ATCC 43061</name>
    <dbReference type="NCBI Taxonomy" id="316276"/>
    <lineage>
        <taxon>Bacteria</taxon>
        <taxon>Pseudomonadati</taxon>
        <taxon>Pseudomonadota</taxon>
        <taxon>Gammaproteobacteria</taxon>
        <taxon>Chromatiales</taxon>
        <taxon>Chromatiaceae</taxon>
        <taxon>Thermochromatium</taxon>
    </lineage>
</organism>
<evidence type="ECO:0000256" key="7">
    <source>
        <dbReference type="ARBA" id="ARBA00015188"/>
    </source>
</evidence>
<dbReference type="AlphaFoldDB" id="A0A6I6EER9"/>
<dbReference type="NCBIfam" id="NF010480">
    <property type="entry name" value="PRK13905.1"/>
    <property type="match status" value="1"/>
</dbReference>
<name>A0A6I6EER9_THETI</name>
<evidence type="ECO:0000256" key="18">
    <source>
        <dbReference type="ARBA" id="ARBA00031026"/>
    </source>
</evidence>
<proteinExistence type="inferred from homology"/>
<feature type="domain" description="FAD-binding PCMH-type" evidence="21">
    <location>
        <begin position="23"/>
        <end position="187"/>
    </location>
</feature>
<evidence type="ECO:0000256" key="5">
    <source>
        <dbReference type="ARBA" id="ARBA00010485"/>
    </source>
</evidence>
<dbReference type="Proteomes" id="UP000426424">
    <property type="component" value="Chromosome"/>
</dbReference>
<dbReference type="GO" id="GO:0071555">
    <property type="term" value="P:cell wall organization"/>
    <property type="evidence" value="ECO:0007669"/>
    <property type="project" value="UniProtKB-KW"/>
</dbReference>
<feature type="active site" evidence="20">
    <location>
        <position position="286"/>
    </location>
</feature>
<dbReference type="Gene3D" id="3.30.43.10">
    <property type="entry name" value="Uridine Diphospho-n-acetylenolpyruvylglucosamine Reductase, domain 2"/>
    <property type="match status" value="1"/>
</dbReference>
<evidence type="ECO:0000313" key="23">
    <source>
        <dbReference type="Proteomes" id="UP000426424"/>
    </source>
</evidence>
<evidence type="ECO:0000256" key="16">
    <source>
        <dbReference type="ARBA" id="ARBA00023306"/>
    </source>
</evidence>
<keyword evidence="14 20" id="KW-0573">Peptidoglycan synthesis</keyword>
<evidence type="ECO:0000256" key="20">
    <source>
        <dbReference type="HAMAP-Rule" id="MF_00037"/>
    </source>
</evidence>
<dbReference type="GO" id="GO:0071949">
    <property type="term" value="F:FAD binding"/>
    <property type="evidence" value="ECO:0007669"/>
    <property type="project" value="InterPro"/>
</dbReference>
<sequence length="295" mass="32418">MTTPLRGQWQFDEPLSRHTSWRVGGPARRLYRPADLEDLVEFMRQIDPDEPLLWIGLGSNLLIDDAGFPGTVVLIKGTLERLERRGPDRLYAQAGVTGAKLARFAARQDLTGIEFLAGIPGTLGGALAMNAGAWGGETWSFVRRVWTLDRQGRIHQREASEYEPGYREVRGPVGEWFLAAELELTPGDGAVSLARIRELLERRAATQPVGQPSCGSVFRNPPGDHAARLIDSLGLKGLRIGGAEVSSIHANFIINRGGATATDIARLIEQIQHTVERHTGIRLIPEVRRIAGEQT</sequence>
<keyword evidence="8 20" id="KW-0963">Cytoplasm</keyword>
<dbReference type="EMBL" id="CP039268">
    <property type="protein sequence ID" value="QGU31857.1"/>
    <property type="molecule type" value="Genomic_DNA"/>
</dbReference>
<dbReference type="InterPro" id="IPR011601">
    <property type="entry name" value="MurB_C"/>
</dbReference>
<dbReference type="OrthoDB" id="9804753at2"/>
<keyword evidence="23" id="KW-1185">Reference proteome</keyword>
<evidence type="ECO:0000256" key="3">
    <source>
        <dbReference type="ARBA" id="ARBA00004496"/>
    </source>
</evidence>
<dbReference type="GO" id="GO:0008762">
    <property type="term" value="F:UDP-N-acetylmuramate dehydrogenase activity"/>
    <property type="evidence" value="ECO:0007669"/>
    <property type="project" value="UniProtKB-UniRule"/>
</dbReference>
<dbReference type="PANTHER" id="PTHR21071:SF4">
    <property type="entry name" value="UDP-N-ACETYLENOLPYRUVOYLGLUCOSAMINE REDUCTASE"/>
    <property type="match status" value="1"/>
</dbReference>
<comment type="similarity">
    <text evidence="5 20">Belongs to the MurB family.</text>
</comment>
<feature type="active site" description="Proton donor" evidence="20">
    <location>
        <position position="216"/>
    </location>
</feature>
<evidence type="ECO:0000256" key="11">
    <source>
        <dbReference type="ARBA" id="ARBA00022827"/>
    </source>
</evidence>
<evidence type="ECO:0000256" key="2">
    <source>
        <dbReference type="ARBA" id="ARBA00003921"/>
    </source>
</evidence>
<dbReference type="PANTHER" id="PTHR21071">
    <property type="entry name" value="UDP-N-ACETYLENOLPYRUVOYLGLUCOSAMINE REDUCTASE"/>
    <property type="match status" value="1"/>
</dbReference>
<gene>
    <name evidence="20 22" type="primary">murB</name>
    <name evidence="22" type="ORF">E6P07_01980</name>
</gene>
<dbReference type="PROSITE" id="PS51387">
    <property type="entry name" value="FAD_PCMH"/>
    <property type="match status" value="1"/>
</dbReference>
<dbReference type="GO" id="GO:0051301">
    <property type="term" value="P:cell division"/>
    <property type="evidence" value="ECO:0007669"/>
    <property type="project" value="UniProtKB-KW"/>
</dbReference>
<keyword evidence="10 20" id="KW-0285">Flavoprotein</keyword>
<dbReference type="SUPFAM" id="SSF56176">
    <property type="entry name" value="FAD-binding/transporter-associated domain-like"/>
    <property type="match status" value="1"/>
</dbReference>
<dbReference type="Gene3D" id="3.90.78.10">
    <property type="entry name" value="UDP-N-acetylenolpyruvoylglucosamine reductase, C-terminal domain"/>
    <property type="match status" value="1"/>
</dbReference>
<protein>
    <recommendedName>
        <fullName evidence="7 20">UDP-N-acetylenolpyruvoylglucosamine reductase</fullName>
        <ecNumber evidence="6 20">1.3.1.98</ecNumber>
    </recommendedName>
    <alternativeName>
        <fullName evidence="18 20">UDP-N-acetylmuramate dehydrogenase</fullName>
    </alternativeName>
</protein>
<dbReference type="InterPro" id="IPR003170">
    <property type="entry name" value="MurB"/>
</dbReference>
<evidence type="ECO:0000256" key="9">
    <source>
        <dbReference type="ARBA" id="ARBA00022618"/>
    </source>
</evidence>
<dbReference type="Gene3D" id="3.30.465.10">
    <property type="match status" value="1"/>
</dbReference>
<dbReference type="KEGG" id="ttp:E6P07_01980"/>
<dbReference type="HAMAP" id="MF_00037">
    <property type="entry name" value="MurB"/>
    <property type="match status" value="1"/>
</dbReference>
<reference evidence="22 23" key="1">
    <citation type="submission" date="2019-12" db="EMBL/GenBank/DDBJ databases">
        <title>The complete genome of the thermophilic, anoxygenic phototrophic gammaproteobacterium Thermochromatium tepidum.</title>
        <authorList>
            <person name="Sattley W.M."/>
            <person name="Swingley W.D."/>
            <person name="Burchell B.M."/>
            <person name="Gurbani S.A."/>
            <person name="Kujawa C.M."/>
            <person name="Nuccio D.A."/>
            <person name="Schladweiler J."/>
            <person name="Shaffer K.N."/>
            <person name="Stokes L.M."/>
            <person name="Touchman J.W."/>
            <person name="Blankenship R.E."/>
            <person name="Madigan M.T."/>
        </authorList>
    </citation>
    <scope>NUCLEOTIDE SEQUENCE [LARGE SCALE GENOMIC DNA]</scope>
    <source>
        <strain evidence="22 23">ATCC 43061</strain>
    </source>
</reference>
<dbReference type="InterPro" id="IPR036318">
    <property type="entry name" value="FAD-bd_PCMH-like_sf"/>
</dbReference>
<dbReference type="Pfam" id="PF02873">
    <property type="entry name" value="MurB_C"/>
    <property type="match status" value="1"/>
</dbReference>
<dbReference type="InterPro" id="IPR036635">
    <property type="entry name" value="MurB_C_sf"/>
</dbReference>
<keyword evidence="17 20" id="KW-0961">Cell wall biogenesis/degradation</keyword>
<evidence type="ECO:0000256" key="4">
    <source>
        <dbReference type="ARBA" id="ARBA00004752"/>
    </source>
</evidence>
<evidence type="ECO:0000313" key="22">
    <source>
        <dbReference type="EMBL" id="QGU31857.1"/>
    </source>
</evidence>
<dbReference type="InterPro" id="IPR016166">
    <property type="entry name" value="FAD-bd_PCMH"/>
</dbReference>
<comment type="cofactor">
    <cofactor evidence="1 20">
        <name>FAD</name>
        <dbReference type="ChEBI" id="CHEBI:57692"/>
    </cofactor>
</comment>
<evidence type="ECO:0000256" key="19">
    <source>
        <dbReference type="ARBA" id="ARBA00048914"/>
    </source>
</evidence>
<accession>A0A6I6EER9</accession>
<comment type="catalytic activity">
    <reaction evidence="19 20">
        <text>UDP-N-acetyl-alpha-D-muramate + NADP(+) = UDP-N-acetyl-3-O-(1-carboxyvinyl)-alpha-D-glucosamine + NADPH + H(+)</text>
        <dbReference type="Rhea" id="RHEA:12248"/>
        <dbReference type="ChEBI" id="CHEBI:15378"/>
        <dbReference type="ChEBI" id="CHEBI:57783"/>
        <dbReference type="ChEBI" id="CHEBI:58349"/>
        <dbReference type="ChEBI" id="CHEBI:68483"/>
        <dbReference type="ChEBI" id="CHEBI:70757"/>
        <dbReference type="EC" id="1.3.1.98"/>
    </reaction>
</comment>
<dbReference type="InterPro" id="IPR016167">
    <property type="entry name" value="FAD-bd_PCMH_sub1"/>
</dbReference>
<dbReference type="InterPro" id="IPR006094">
    <property type="entry name" value="Oxid_FAD_bind_N"/>
</dbReference>
<feature type="active site" evidence="20">
    <location>
        <position position="167"/>
    </location>
</feature>
<dbReference type="EC" id="1.3.1.98" evidence="6 20"/>
<keyword evidence="11 20" id="KW-0274">FAD</keyword>
<evidence type="ECO:0000256" key="8">
    <source>
        <dbReference type="ARBA" id="ARBA00022490"/>
    </source>
</evidence>
<keyword evidence="9 20" id="KW-0132">Cell division</keyword>
<evidence type="ECO:0000256" key="10">
    <source>
        <dbReference type="ARBA" id="ARBA00022630"/>
    </source>
</evidence>
<evidence type="ECO:0000256" key="14">
    <source>
        <dbReference type="ARBA" id="ARBA00022984"/>
    </source>
</evidence>
<evidence type="ECO:0000256" key="6">
    <source>
        <dbReference type="ARBA" id="ARBA00012518"/>
    </source>
</evidence>
<dbReference type="Pfam" id="PF01565">
    <property type="entry name" value="FAD_binding_4"/>
    <property type="match status" value="1"/>
</dbReference>
<comment type="subcellular location">
    <subcellularLocation>
        <location evidence="3 20">Cytoplasm</location>
    </subcellularLocation>
</comment>
<dbReference type="GO" id="GO:0008360">
    <property type="term" value="P:regulation of cell shape"/>
    <property type="evidence" value="ECO:0007669"/>
    <property type="project" value="UniProtKB-KW"/>
</dbReference>
<evidence type="ECO:0000256" key="1">
    <source>
        <dbReference type="ARBA" id="ARBA00001974"/>
    </source>
</evidence>
<keyword evidence="16 20" id="KW-0131">Cell cycle</keyword>
<comment type="pathway">
    <text evidence="4 20">Cell wall biogenesis; peptidoglycan biosynthesis.</text>
</comment>